<dbReference type="RefSeq" id="WP_185298491.1">
    <property type="nucleotide sequence ID" value="NZ_CP045702.1"/>
</dbReference>
<keyword evidence="2" id="KW-0732">Signal</keyword>
<evidence type="ECO:0000256" key="2">
    <source>
        <dbReference type="SAM" id="SignalP"/>
    </source>
</evidence>
<feature type="domain" description="SH3b" evidence="3">
    <location>
        <begin position="76"/>
        <end position="131"/>
    </location>
</feature>
<gene>
    <name evidence="4" type="ORF">F0344_10300</name>
</gene>
<keyword evidence="5" id="KW-1185">Reference proteome</keyword>
<dbReference type="Gene3D" id="2.30.30.40">
    <property type="entry name" value="SH3 Domains"/>
    <property type="match status" value="1"/>
</dbReference>
<dbReference type="Pfam" id="PF08239">
    <property type="entry name" value="SH3_3"/>
    <property type="match status" value="1"/>
</dbReference>
<evidence type="ECO:0000313" key="4">
    <source>
        <dbReference type="EMBL" id="QNE74953.1"/>
    </source>
</evidence>
<organism evidence="4 5">
    <name type="scientific">Streptomyces finlayi</name>
    <dbReference type="NCBI Taxonomy" id="67296"/>
    <lineage>
        <taxon>Bacteria</taxon>
        <taxon>Bacillati</taxon>
        <taxon>Actinomycetota</taxon>
        <taxon>Actinomycetes</taxon>
        <taxon>Kitasatosporales</taxon>
        <taxon>Streptomycetaceae</taxon>
        <taxon>Streptomyces</taxon>
    </lineage>
</organism>
<dbReference type="EMBL" id="CP045702">
    <property type="protein sequence ID" value="QNE74953.1"/>
    <property type="molecule type" value="Genomic_DNA"/>
</dbReference>
<evidence type="ECO:0000256" key="1">
    <source>
        <dbReference type="SAM" id="MobiDB-lite"/>
    </source>
</evidence>
<dbReference type="KEGG" id="sfiy:F0344_10300"/>
<accession>A0A7G7BHY8</accession>
<feature type="signal peptide" evidence="2">
    <location>
        <begin position="1"/>
        <end position="32"/>
    </location>
</feature>
<dbReference type="InterPro" id="IPR003646">
    <property type="entry name" value="SH3-like_bac-type"/>
</dbReference>
<feature type="region of interest" description="Disordered" evidence="1">
    <location>
        <begin position="33"/>
        <end position="52"/>
    </location>
</feature>
<dbReference type="Proteomes" id="UP000515307">
    <property type="component" value="Chromosome"/>
</dbReference>
<evidence type="ECO:0000313" key="5">
    <source>
        <dbReference type="Proteomes" id="UP000515307"/>
    </source>
</evidence>
<reference evidence="5" key="1">
    <citation type="submission" date="2019-10" db="EMBL/GenBank/DDBJ databases">
        <title>Antimicrobial potential of Antarctic Bacteria.</title>
        <authorList>
            <person name="Benaud N."/>
            <person name="Edwards R.J."/>
            <person name="Ferrari B.C."/>
        </authorList>
    </citation>
    <scope>NUCLEOTIDE SEQUENCE [LARGE SCALE GENOMIC DNA]</scope>
    <source>
        <strain evidence="5">NBSH44</strain>
    </source>
</reference>
<feature type="chain" id="PRO_5028821492" evidence="2">
    <location>
        <begin position="33"/>
        <end position="141"/>
    </location>
</feature>
<dbReference type="AlphaFoldDB" id="A0A7G7BHY8"/>
<protein>
    <submittedName>
        <fullName evidence="4">SH3 domain-containing protein</fullName>
    </submittedName>
</protein>
<name>A0A7G7BHY8_9ACTN</name>
<sequence>MSAQPRPGFRRMALCVATGVLAAVTVAAPAFAAGPAEPPPAPPAEAAAPVAEQAEAAAAAADHADYLGRVTARTGLLLRDRPTRSSRIVGQVPYNAVVHIFCKTTGDNVDGNNRWYLLTDGTWAWGSARYIANIGTAPRWC</sequence>
<evidence type="ECO:0000259" key="3">
    <source>
        <dbReference type="Pfam" id="PF08239"/>
    </source>
</evidence>
<proteinExistence type="predicted"/>